<evidence type="ECO:0000256" key="8">
    <source>
        <dbReference type="PROSITE-ProRule" id="PRU00169"/>
    </source>
</evidence>
<dbReference type="Pfam" id="PF00072">
    <property type="entry name" value="Response_reg"/>
    <property type="match status" value="1"/>
</dbReference>
<evidence type="ECO:0000256" key="7">
    <source>
        <dbReference type="ARBA" id="ARBA00023163"/>
    </source>
</evidence>
<evidence type="ECO:0000256" key="1">
    <source>
        <dbReference type="ARBA" id="ARBA00004496"/>
    </source>
</evidence>
<evidence type="ECO:0000256" key="2">
    <source>
        <dbReference type="ARBA" id="ARBA00022490"/>
    </source>
</evidence>
<keyword evidence="5" id="KW-0805">Transcription regulation</keyword>
<keyword evidence="3 8" id="KW-0597">Phosphoprotein</keyword>
<feature type="domain" description="Response regulatory" evidence="10">
    <location>
        <begin position="3"/>
        <end position="120"/>
    </location>
</feature>
<evidence type="ECO:0000256" key="4">
    <source>
        <dbReference type="ARBA" id="ARBA00023012"/>
    </source>
</evidence>
<keyword evidence="2" id="KW-0963">Cytoplasm</keyword>
<dbReference type="InterPro" id="IPR009057">
    <property type="entry name" value="Homeodomain-like_sf"/>
</dbReference>
<feature type="domain" description="HTH araC/xylS-type" evidence="9">
    <location>
        <begin position="449"/>
        <end position="548"/>
    </location>
</feature>
<keyword evidence="12" id="KW-1185">Reference proteome</keyword>
<dbReference type="SUPFAM" id="SSF52172">
    <property type="entry name" value="CheY-like"/>
    <property type="match status" value="1"/>
</dbReference>
<sequence>MYKLLLVDDEEDVRDGLVEEIDWANLGFQVVDTAENGREAAELFDKQIPDVVVTDIQMPFMDGLQLAGWIREHYPMTKIIILTGFDEFEYAQKAIKLQIDEYVLKPFTSQELVDVVLKVKHQMETEMAEKENAQVLMEHYRKSIPVLRELFLSQLVSRRMTRDEIREKASSYGVELEGESFLASVIRVDYVHNSLELHRQQGLEAPSGSLRYSEDRYLQLFAVLNIAEEICERQEGFKVFIHLEDCVLLSTLPVREAGTAAQQTLAVLEEIRMNVFKYLKLTMTAGAGTVCTEPGDLHQSYQKAMQALDYRLILGNDRVIWIGDVESQSTESLTFDELREQSLIRCIKVGTPDELDEILGHLFSGIHIAQLSVQDCQVYLMEILTCMMKVAKEHDVDLEEWFGAEAYPFAEIYKFNNLHEVKQWMGSICLKLMNSIAQGRQSGYNQLVENAKEYIRLHYHDSDISINKVCKQLHISTGYFSSIFKKEVKMTFVNYLMHIRMEAAKESLRTTDHKTFEIAGAVGFSDPNYFSFCFRKKFGISPKEYRNGAGGGQTIEHRT</sequence>
<evidence type="ECO:0000256" key="6">
    <source>
        <dbReference type="ARBA" id="ARBA00023125"/>
    </source>
</evidence>
<dbReference type="Gene3D" id="3.40.50.2300">
    <property type="match status" value="1"/>
</dbReference>
<dbReference type="CDD" id="cd17536">
    <property type="entry name" value="REC_YesN-like"/>
    <property type="match status" value="1"/>
</dbReference>
<dbReference type="Proteomes" id="UP001343257">
    <property type="component" value="Unassembled WGS sequence"/>
</dbReference>
<dbReference type="PROSITE" id="PS50110">
    <property type="entry name" value="RESPONSE_REGULATORY"/>
    <property type="match status" value="1"/>
</dbReference>
<evidence type="ECO:0000256" key="5">
    <source>
        <dbReference type="ARBA" id="ARBA00023015"/>
    </source>
</evidence>
<evidence type="ECO:0000259" key="9">
    <source>
        <dbReference type="PROSITE" id="PS01124"/>
    </source>
</evidence>
<keyword evidence="7" id="KW-0804">Transcription</keyword>
<protein>
    <submittedName>
        <fullName evidence="11">Response regulator</fullName>
    </submittedName>
</protein>
<name>A0ABU6PU09_9BACL</name>
<dbReference type="Pfam" id="PF12833">
    <property type="entry name" value="HTH_18"/>
    <property type="match status" value="1"/>
</dbReference>
<dbReference type="PRINTS" id="PR00032">
    <property type="entry name" value="HTHARAC"/>
</dbReference>
<dbReference type="PANTHER" id="PTHR42713:SF3">
    <property type="entry name" value="TRANSCRIPTIONAL REGULATORY PROTEIN HPTR"/>
    <property type="match status" value="1"/>
</dbReference>
<keyword evidence="4" id="KW-0902">Two-component regulatory system</keyword>
<dbReference type="InterPro" id="IPR020449">
    <property type="entry name" value="Tscrpt_reg_AraC-type_HTH"/>
</dbReference>
<dbReference type="EMBL" id="JARTLD010000033">
    <property type="protein sequence ID" value="MED5018374.1"/>
    <property type="molecule type" value="Genomic_DNA"/>
</dbReference>
<comment type="caution">
    <text evidence="11">The sequence shown here is derived from an EMBL/GenBank/DDBJ whole genome shotgun (WGS) entry which is preliminary data.</text>
</comment>
<evidence type="ECO:0000313" key="12">
    <source>
        <dbReference type="Proteomes" id="UP001343257"/>
    </source>
</evidence>
<dbReference type="SMART" id="SM00448">
    <property type="entry name" value="REC"/>
    <property type="match status" value="1"/>
</dbReference>
<evidence type="ECO:0000313" key="11">
    <source>
        <dbReference type="EMBL" id="MED5018374.1"/>
    </source>
</evidence>
<proteinExistence type="predicted"/>
<dbReference type="Pfam" id="PF17853">
    <property type="entry name" value="GGDEF_2"/>
    <property type="match status" value="1"/>
</dbReference>
<gene>
    <name evidence="11" type="ORF">P9847_13780</name>
</gene>
<dbReference type="InterPro" id="IPR051552">
    <property type="entry name" value="HptR"/>
</dbReference>
<dbReference type="RefSeq" id="WP_328278627.1">
    <property type="nucleotide sequence ID" value="NZ_JARTLD010000033.1"/>
</dbReference>
<keyword evidence="6" id="KW-0238">DNA-binding</keyword>
<dbReference type="InterPro" id="IPR018060">
    <property type="entry name" value="HTH_AraC"/>
</dbReference>
<dbReference type="Gene3D" id="1.10.10.60">
    <property type="entry name" value="Homeodomain-like"/>
    <property type="match status" value="2"/>
</dbReference>
<dbReference type="PROSITE" id="PS01124">
    <property type="entry name" value="HTH_ARAC_FAMILY_2"/>
    <property type="match status" value="1"/>
</dbReference>
<evidence type="ECO:0000256" key="3">
    <source>
        <dbReference type="ARBA" id="ARBA00022553"/>
    </source>
</evidence>
<dbReference type="SMART" id="SM00342">
    <property type="entry name" value="HTH_ARAC"/>
    <property type="match status" value="1"/>
</dbReference>
<comment type="subcellular location">
    <subcellularLocation>
        <location evidence="1">Cytoplasm</location>
    </subcellularLocation>
</comment>
<accession>A0ABU6PU09</accession>
<dbReference type="InterPro" id="IPR011006">
    <property type="entry name" value="CheY-like_superfamily"/>
</dbReference>
<feature type="modified residue" description="4-aspartylphosphate" evidence="8">
    <location>
        <position position="55"/>
    </location>
</feature>
<dbReference type="InterPro" id="IPR041522">
    <property type="entry name" value="CdaR_GGDEF"/>
</dbReference>
<reference evidence="11 12" key="1">
    <citation type="submission" date="2023-03" db="EMBL/GenBank/DDBJ databases">
        <title>Bacillus Genome Sequencing.</title>
        <authorList>
            <person name="Dunlap C."/>
        </authorList>
    </citation>
    <scope>NUCLEOTIDE SEQUENCE [LARGE SCALE GENOMIC DNA]</scope>
    <source>
        <strain evidence="11 12">NRS-52</strain>
    </source>
</reference>
<dbReference type="InterPro" id="IPR001789">
    <property type="entry name" value="Sig_transdc_resp-reg_receiver"/>
</dbReference>
<dbReference type="PANTHER" id="PTHR42713">
    <property type="entry name" value="HISTIDINE KINASE-RELATED"/>
    <property type="match status" value="1"/>
</dbReference>
<dbReference type="SUPFAM" id="SSF46689">
    <property type="entry name" value="Homeodomain-like"/>
    <property type="match status" value="2"/>
</dbReference>
<organism evidence="11 12">
    <name type="scientific">Paenibacillus chibensis</name>
    <dbReference type="NCBI Taxonomy" id="59846"/>
    <lineage>
        <taxon>Bacteria</taxon>
        <taxon>Bacillati</taxon>
        <taxon>Bacillota</taxon>
        <taxon>Bacilli</taxon>
        <taxon>Bacillales</taxon>
        <taxon>Paenibacillaceae</taxon>
        <taxon>Paenibacillus</taxon>
    </lineage>
</organism>
<evidence type="ECO:0000259" key="10">
    <source>
        <dbReference type="PROSITE" id="PS50110"/>
    </source>
</evidence>